<dbReference type="InterPro" id="IPR037883">
    <property type="entry name" value="Knr4/Smi1-like_sf"/>
</dbReference>
<dbReference type="Gene3D" id="3.40.1580.10">
    <property type="entry name" value="SMI1/KNR4-like"/>
    <property type="match status" value="1"/>
</dbReference>
<dbReference type="RefSeq" id="WP_018660825.1">
    <property type="nucleotide sequence ID" value="NZ_HF952018.1"/>
</dbReference>
<dbReference type="OrthoDB" id="2860275at2"/>
<proteinExistence type="predicted"/>
<protein>
    <recommendedName>
        <fullName evidence="1">Knr4/Smi1-like domain-containing protein</fullName>
    </recommendedName>
</protein>
<dbReference type="eggNOG" id="COG3118">
    <property type="taxonomic scope" value="Bacteria"/>
</dbReference>
<reference evidence="2" key="1">
    <citation type="submission" date="2013-03" db="EMBL/GenBank/DDBJ databases">
        <title>Draft genome sequence of the hydrogen-ethanol-producing anaerobic alkalithermophilic Caloramator celere.</title>
        <authorList>
            <person name="Ciranna A."/>
            <person name="Larjo A."/>
            <person name="Kivisto A."/>
            <person name="Santala V."/>
            <person name="Roos C."/>
            <person name="Karp M."/>
        </authorList>
    </citation>
    <scope>NUCLEOTIDE SEQUENCE [LARGE SCALE GENOMIC DNA]</scope>
    <source>
        <strain evidence="2">DSM 8682</strain>
    </source>
</reference>
<gene>
    <name evidence="2" type="ORF">TCEL_01475</name>
</gene>
<dbReference type="AlphaFoldDB" id="R7RQF7"/>
<accession>R7RQF7</accession>
<dbReference type="InterPro" id="IPR011990">
    <property type="entry name" value="TPR-like_helical_dom_sf"/>
</dbReference>
<dbReference type="InterPro" id="IPR018958">
    <property type="entry name" value="Knr4/Smi1-like_dom"/>
</dbReference>
<dbReference type="Pfam" id="PF09346">
    <property type="entry name" value="SMI1_KNR4"/>
    <property type="match status" value="1"/>
</dbReference>
<organism evidence="2 3">
    <name type="scientific">Thermobrachium celere DSM 8682</name>
    <dbReference type="NCBI Taxonomy" id="941824"/>
    <lineage>
        <taxon>Bacteria</taxon>
        <taxon>Bacillati</taxon>
        <taxon>Bacillota</taxon>
        <taxon>Clostridia</taxon>
        <taxon>Eubacteriales</taxon>
        <taxon>Clostridiaceae</taxon>
        <taxon>Thermobrachium</taxon>
    </lineage>
</organism>
<name>R7RQF7_9CLOT</name>
<sequence>MMKNRLEKFEMKYGYFFPKEYKEFIYKFGGDSQFGSCRFEYPENIAANILRIPGKMDFRLVPFGDISNGDLYCFYRYGPEIEDYFIGLYLHETGNFVILASNFKSFMYRCMLDDYFASINANEDLSFEDNISASFECLERCEILSKEFGFNLDEIKQYRSELDYHNLMIKKDGKAVQSLCYLGKYYLEKEDYKKGFYYINKAIKTYNNYFAPYYILGKHLLLSGKIDGYTYLKRAIKRSLSLTGYSYWQEDFIDIPEDAHRDVALYLEDMFDYDDLLERKLMRGADPYDMKLRMAIAKEYYKIGKYKHAIEECCNALYCSRGNSIEVLEFALEISKVSGDSYITKIIENDIKNLSRKVY</sequence>
<feature type="domain" description="Knr4/Smi1-like" evidence="1">
    <location>
        <begin position="2"/>
        <end position="87"/>
    </location>
</feature>
<keyword evidence="3" id="KW-1185">Reference proteome</keyword>
<dbReference type="SUPFAM" id="SSF160631">
    <property type="entry name" value="SMI1/KNR4-like"/>
    <property type="match status" value="1"/>
</dbReference>
<dbReference type="SUPFAM" id="SSF48452">
    <property type="entry name" value="TPR-like"/>
    <property type="match status" value="1"/>
</dbReference>
<dbReference type="SMART" id="SM00860">
    <property type="entry name" value="SMI1_KNR4"/>
    <property type="match status" value="1"/>
</dbReference>
<evidence type="ECO:0000313" key="2">
    <source>
        <dbReference type="EMBL" id="CDF57561.1"/>
    </source>
</evidence>
<evidence type="ECO:0000259" key="1">
    <source>
        <dbReference type="SMART" id="SM00860"/>
    </source>
</evidence>
<comment type="caution">
    <text evidence="2">The sequence shown here is derived from an EMBL/GenBank/DDBJ whole genome shotgun (WGS) entry which is preliminary data.</text>
</comment>
<dbReference type="Proteomes" id="UP000014923">
    <property type="component" value="Unassembled WGS sequence"/>
</dbReference>
<evidence type="ECO:0000313" key="3">
    <source>
        <dbReference type="Proteomes" id="UP000014923"/>
    </source>
</evidence>
<dbReference type="Gene3D" id="1.25.40.10">
    <property type="entry name" value="Tetratricopeptide repeat domain"/>
    <property type="match status" value="1"/>
</dbReference>
<dbReference type="EMBL" id="CAVN010000088">
    <property type="protein sequence ID" value="CDF57561.1"/>
    <property type="molecule type" value="Genomic_DNA"/>
</dbReference>
<dbReference type="HOGENOM" id="CLU_771459_0_0_9"/>